<dbReference type="GO" id="GO:0004930">
    <property type="term" value="F:G protein-coupled receptor activity"/>
    <property type="evidence" value="ECO:0007669"/>
    <property type="project" value="InterPro"/>
</dbReference>
<evidence type="ECO:0000256" key="4">
    <source>
        <dbReference type="ARBA" id="ARBA00023136"/>
    </source>
</evidence>
<feature type="transmembrane region" description="Helical" evidence="5">
    <location>
        <begin position="482"/>
        <end position="501"/>
    </location>
</feature>
<evidence type="ECO:0000313" key="7">
    <source>
        <dbReference type="EMBL" id="ORX64985.1"/>
    </source>
</evidence>
<reference evidence="7 8" key="1">
    <citation type="submission" date="2016-08" db="EMBL/GenBank/DDBJ databases">
        <title>A Parts List for Fungal Cellulosomes Revealed by Comparative Genomics.</title>
        <authorList>
            <consortium name="DOE Joint Genome Institute"/>
            <person name="Haitjema C.H."/>
            <person name="Gilmore S.P."/>
            <person name="Henske J.K."/>
            <person name="Solomon K.V."/>
            <person name="De Groot R."/>
            <person name="Kuo A."/>
            <person name="Mondo S.J."/>
            <person name="Salamov A.A."/>
            <person name="Labutti K."/>
            <person name="Zhao Z."/>
            <person name="Chiniquy J."/>
            <person name="Barry K."/>
            <person name="Brewer H.M."/>
            <person name="Purvine S.O."/>
            <person name="Wright A.T."/>
            <person name="Boxma B."/>
            <person name="Van Alen T."/>
            <person name="Hackstein J.H."/>
            <person name="Baker S.E."/>
            <person name="Grigoriev I.V."/>
            <person name="O'Malley M.A."/>
        </authorList>
    </citation>
    <scope>NUCLEOTIDE SEQUENCE [LARGE SCALE GENOMIC DNA]</scope>
    <source>
        <strain evidence="7 8">S4</strain>
    </source>
</reference>
<evidence type="ECO:0000256" key="2">
    <source>
        <dbReference type="ARBA" id="ARBA00022692"/>
    </source>
</evidence>
<dbReference type="AlphaFoldDB" id="A0A1Y1VVE7"/>
<comment type="caution">
    <text evidence="7">The sequence shown here is derived from an EMBL/GenBank/DDBJ whole genome shotgun (WGS) entry which is preliminary data.</text>
</comment>
<keyword evidence="3 5" id="KW-1133">Transmembrane helix</keyword>
<dbReference type="EMBL" id="MCFG01000486">
    <property type="protein sequence ID" value="ORX64985.1"/>
    <property type="molecule type" value="Genomic_DNA"/>
</dbReference>
<protein>
    <submittedName>
        <fullName evidence="7">Periplasmic binding protein-like II</fullName>
    </submittedName>
</protein>
<feature type="transmembrane region" description="Helical" evidence="5">
    <location>
        <begin position="450"/>
        <end position="470"/>
    </location>
</feature>
<dbReference type="PANTHER" id="PTHR43649">
    <property type="entry name" value="ARABINOSE-BINDING PROTEIN-RELATED"/>
    <property type="match status" value="1"/>
</dbReference>
<dbReference type="InterPro" id="IPR017978">
    <property type="entry name" value="GPCR_3_C"/>
</dbReference>
<feature type="transmembrane region" description="Helical" evidence="5">
    <location>
        <begin position="627"/>
        <end position="655"/>
    </location>
</feature>
<gene>
    <name evidence="7" type="ORF">BCR32DRAFT_297863</name>
</gene>
<feature type="transmembrane region" description="Helical" evidence="5">
    <location>
        <begin position="568"/>
        <end position="589"/>
    </location>
</feature>
<dbReference type="Gene3D" id="3.40.190.10">
    <property type="entry name" value="Periplasmic binding protein-like II"/>
    <property type="match status" value="1"/>
</dbReference>
<dbReference type="OrthoDB" id="2157358at2759"/>
<evidence type="ECO:0000256" key="5">
    <source>
        <dbReference type="SAM" id="Phobius"/>
    </source>
</evidence>
<dbReference type="InterPro" id="IPR050490">
    <property type="entry name" value="Bact_solute-bd_prot1"/>
</dbReference>
<dbReference type="InterPro" id="IPR006059">
    <property type="entry name" value="SBP"/>
</dbReference>
<proteinExistence type="predicted"/>
<feature type="transmembrane region" description="Helical" evidence="5">
    <location>
        <begin position="521"/>
        <end position="542"/>
    </location>
</feature>
<name>A0A1Y1VVE7_9FUNG</name>
<evidence type="ECO:0000256" key="1">
    <source>
        <dbReference type="ARBA" id="ARBA00004141"/>
    </source>
</evidence>
<reference evidence="7 8" key="2">
    <citation type="submission" date="2016-08" db="EMBL/GenBank/DDBJ databases">
        <title>Pervasive Adenine N6-methylation of Active Genes in Fungi.</title>
        <authorList>
            <consortium name="DOE Joint Genome Institute"/>
            <person name="Mondo S.J."/>
            <person name="Dannebaum R.O."/>
            <person name="Kuo R.C."/>
            <person name="Labutti K."/>
            <person name="Haridas S."/>
            <person name="Kuo A."/>
            <person name="Salamov A."/>
            <person name="Ahrendt S.R."/>
            <person name="Lipzen A."/>
            <person name="Sullivan W."/>
            <person name="Andreopoulos W.B."/>
            <person name="Clum A."/>
            <person name="Lindquist E."/>
            <person name="Daum C."/>
            <person name="Ramamoorthy G.K."/>
            <person name="Gryganskyi A."/>
            <person name="Culley D."/>
            <person name="Magnuson J.K."/>
            <person name="James T.Y."/>
            <person name="O'Malley M.A."/>
            <person name="Stajich J.E."/>
            <person name="Spatafora J.W."/>
            <person name="Visel A."/>
            <person name="Grigoriev I.V."/>
        </authorList>
    </citation>
    <scope>NUCLEOTIDE SEQUENCE [LARGE SCALE GENOMIC DNA]</scope>
    <source>
        <strain evidence="7 8">S4</strain>
    </source>
</reference>
<keyword evidence="4 5" id="KW-0472">Membrane</keyword>
<feature type="transmembrane region" description="Helical" evidence="5">
    <location>
        <begin position="413"/>
        <end position="438"/>
    </location>
</feature>
<keyword evidence="8" id="KW-1185">Reference proteome</keyword>
<feature type="transmembrane region" description="Helical" evidence="5">
    <location>
        <begin position="601"/>
        <end position="621"/>
    </location>
</feature>
<comment type="subcellular location">
    <subcellularLocation>
        <location evidence="1">Membrane</location>
        <topology evidence="1">Multi-pass membrane protein</topology>
    </subcellularLocation>
</comment>
<dbReference type="STRING" id="1754192.A0A1Y1VVE7"/>
<dbReference type="Pfam" id="PF13416">
    <property type="entry name" value="SBP_bac_8"/>
    <property type="match status" value="1"/>
</dbReference>
<evidence type="ECO:0000313" key="8">
    <source>
        <dbReference type="Proteomes" id="UP000193944"/>
    </source>
</evidence>
<keyword evidence="2 5" id="KW-0812">Transmembrane</keyword>
<evidence type="ECO:0000256" key="3">
    <source>
        <dbReference type="ARBA" id="ARBA00022989"/>
    </source>
</evidence>
<sequence>MKNKIIVKSINAITLRFVANSYSIFDDVFPLMVNGFNAYSKENNLDIDLELTFFSEDNNTQGYIDLYATLNLLKKKTNKYDIFAYDPLYLRSFTPYLIELDEWVDKELLDIYSTKEVLNISVFNNHRYGIPIILFYSVLFSNSNYLKKHNKGIPKTWDELIDTAKYILKEEKEKYNNTDLYGYNGFFPNGENSMSTFYQLLYSYRDDIDSPLPDIKSQNAIDALNKIKQIQNEISSELMFRSSETNTITALMTEKILFSFFWSTIKIPNYTITLLPSKNRFLNSTVYGGYNIGINRNIEENRKKASIEVLKYFLSEEVQRDIILKKSVLVSPLKSLYQDDNSEICKTVVKCSAMRNVKCITKPSIEMNNYLDYSNKVVDIIHEFLAGKKEVEETLTDIDDITRIYFFSWNDTFGLVVISILGFIFFLYVISIIFLFIPKFQKYFIFFEKELWLIYSLGSFLILCSIFEYFNKPSINKCTLRHTFINIGNAMIYSPLFYRLLINFPEVSKFIEWVKKIRIALVLFFIIIQILLSFVVDILHTYKIEVVYAQKNYSICGRNNNIGSKIVIIQYLFNIFLYISIGILIFLEWNIEETFNDIRNFTFSIIIDAISILLIIIIKIIDFKDYIMVNFLDIFINILFVLTNQIYIVCIRVLILKYSKKKGIEEKLIDNLLKFNESPSKDIKCISINSKPDIESTFSKTSDYSTLTKKIYKSKILNYHYSQKQSISSYANSEASQSQARTPNSNFI</sequence>
<dbReference type="Pfam" id="PF00003">
    <property type="entry name" value="7tm_3"/>
    <property type="match status" value="1"/>
</dbReference>
<accession>A0A1Y1VVE7</accession>
<dbReference type="GO" id="GO:0016020">
    <property type="term" value="C:membrane"/>
    <property type="evidence" value="ECO:0007669"/>
    <property type="project" value="UniProtKB-SubCell"/>
</dbReference>
<evidence type="ECO:0000259" key="6">
    <source>
        <dbReference type="Pfam" id="PF00003"/>
    </source>
</evidence>
<feature type="domain" description="G-protein coupled receptors family 3 profile" evidence="6">
    <location>
        <begin position="408"/>
        <end position="642"/>
    </location>
</feature>
<organism evidence="7 8">
    <name type="scientific">Anaeromyces robustus</name>
    <dbReference type="NCBI Taxonomy" id="1754192"/>
    <lineage>
        <taxon>Eukaryota</taxon>
        <taxon>Fungi</taxon>
        <taxon>Fungi incertae sedis</taxon>
        <taxon>Chytridiomycota</taxon>
        <taxon>Chytridiomycota incertae sedis</taxon>
        <taxon>Neocallimastigomycetes</taxon>
        <taxon>Neocallimastigales</taxon>
        <taxon>Neocallimastigaceae</taxon>
        <taxon>Anaeromyces</taxon>
    </lineage>
</organism>
<dbReference type="Proteomes" id="UP000193944">
    <property type="component" value="Unassembled WGS sequence"/>
</dbReference>
<dbReference type="SUPFAM" id="SSF53850">
    <property type="entry name" value="Periplasmic binding protein-like II"/>
    <property type="match status" value="1"/>
</dbReference>